<accession>A0A2G5TCH2</accession>
<dbReference type="OrthoDB" id="5835923at2759"/>
<dbReference type="Proteomes" id="UP000230233">
    <property type="component" value="Chromosome V"/>
</dbReference>
<proteinExistence type="predicted"/>
<comment type="caution">
    <text evidence="2">The sequence shown here is derived from an EMBL/GenBank/DDBJ whole genome shotgun (WGS) entry which is preliminary data.</text>
</comment>
<sequence length="393" mass="43443">MFRPLIFVIFSLFFQFLNCQQITPLNSFKGGNVNNQILVPPPFSLYVSAHMDSNDTLSRIYVKTDNNQIKSLYDLKTAKDTVASGLLTPFKVQSTAYISTDLNDDQMSALRGFLYITTANQSNDFHFKVYDVDQVQMIRTSLLLCDPCTMVFLNTNENMIPVQSSTITTWRQSGDSTVQMYKGIPTDEEEVNSSQIFANPIQTITDPPRFIQSVEKFSVSLGSFYFKTTNDFYFAISPYYSDPDSTSTTAYTTTGLITKSVSQAAKKITISTLRDTRFNGTMGVNIIGSMPTPDGKVTVRENDDLQSTEISVAPANQIFGWATYTIGQNLTVSSESSTNGEFFVQYYIIQGDQISSTFAPTGATSPSVETTTKGAGILNLMVSIITLVLGSFV</sequence>
<keyword evidence="3" id="KW-1185">Reference proteome</keyword>
<feature type="chain" id="PRO_5013909025" description="CUB-like domain-containing protein" evidence="1">
    <location>
        <begin position="20"/>
        <end position="393"/>
    </location>
</feature>
<dbReference type="GO" id="GO:0045121">
    <property type="term" value="C:membrane raft"/>
    <property type="evidence" value="ECO:0007669"/>
    <property type="project" value="TreeGrafter"/>
</dbReference>
<dbReference type="PANTHER" id="PTHR21733:SF9">
    <property type="entry name" value="IGGFC_BINDING DOMAIN-CONTAINING PROTEIN"/>
    <property type="match status" value="1"/>
</dbReference>
<dbReference type="EMBL" id="PDUG01000005">
    <property type="protein sequence ID" value="PIC24958.1"/>
    <property type="molecule type" value="Genomic_DNA"/>
</dbReference>
<dbReference type="GO" id="GO:0045087">
    <property type="term" value="P:innate immune response"/>
    <property type="evidence" value="ECO:0007669"/>
    <property type="project" value="TreeGrafter"/>
</dbReference>
<reference evidence="3" key="1">
    <citation type="submission" date="2017-10" db="EMBL/GenBank/DDBJ databases">
        <title>Rapid genome shrinkage in a self-fertile nematode reveals novel sperm competition proteins.</title>
        <authorList>
            <person name="Yin D."/>
            <person name="Schwarz E.M."/>
            <person name="Thomas C.G."/>
            <person name="Felde R.L."/>
            <person name="Korf I.F."/>
            <person name="Cutter A.D."/>
            <person name="Schartner C.M."/>
            <person name="Ralston E.J."/>
            <person name="Meyer B.J."/>
            <person name="Haag E.S."/>
        </authorList>
    </citation>
    <scope>NUCLEOTIDE SEQUENCE [LARGE SCALE GENOMIC DNA]</scope>
    <source>
        <strain evidence="3">JU1422</strain>
    </source>
</reference>
<feature type="signal peptide" evidence="1">
    <location>
        <begin position="1"/>
        <end position="19"/>
    </location>
</feature>
<evidence type="ECO:0000313" key="2">
    <source>
        <dbReference type="EMBL" id="PIC24958.1"/>
    </source>
</evidence>
<dbReference type="AlphaFoldDB" id="A0A2G5TCH2"/>
<keyword evidence="1" id="KW-0732">Signal</keyword>
<dbReference type="PANTHER" id="PTHR21733">
    <property type="entry name" value="CUB_2 DOMAIN-CONTAINING PROTEIN-RELATED-RELATED"/>
    <property type="match status" value="1"/>
</dbReference>
<evidence type="ECO:0008006" key="4">
    <source>
        <dbReference type="Google" id="ProtNLM"/>
    </source>
</evidence>
<protein>
    <recommendedName>
        <fullName evidence="4">CUB-like domain-containing protein</fullName>
    </recommendedName>
</protein>
<gene>
    <name evidence="2" type="primary">Cnig_chr_V.g18077</name>
    <name evidence="2" type="ORF">B9Z55_018077</name>
</gene>
<organism evidence="2 3">
    <name type="scientific">Caenorhabditis nigoni</name>
    <dbReference type="NCBI Taxonomy" id="1611254"/>
    <lineage>
        <taxon>Eukaryota</taxon>
        <taxon>Metazoa</taxon>
        <taxon>Ecdysozoa</taxon>
        <taxon>Nematoda</taxon>
        <taxon>Chromadorea</taxon>
        <taxon>Rhabditida</taxon>
        <taxon>Rhabditina</taxon>
        <taxon>Rhabditomorpha</taxon>
        <taxon>Rhabditoidea</taxon>
        <taxon>Rhabditidae</taxon>
        <taxon>Peloderinae</taxon>
        <taxon>Caenorhabditis</taxon>
    </lineage>
</organism>
<evidence type="ECO:0000256" key="1">
    <source>
        <dbReference type="SAM" id="SignalP"/>
    </source>
</evidence>
<dbReference type="InterPro" id="IPR005071">
    <property type="entry name" value="Glycoprotein"/>
</dbReference>
<dbReference type="Pfam" id="PF03409">
    <property type="entry name" value="Glycoprotein"/>
    <property type="match status" value="1"/>
</dbReference>
<dbReference type="STRING" id="1611254.A0A2G5TCH2"/>
<name>A0A2G5TCH2_9PELO</name>
<evidence type="ECO:0000313" key="3">
    <source>
        <dbReference type="Proteomes" id="UP000230233"/>
    </source>
</evidence>